<protein>
    <recommendedName>
        <fullName evidence="4">Galactose mutarotase</fullName>
    </recommendedName>
</protein>
<dbReference type="SUPFAM" id="SSF74650">
    <property type="entry name" value="Galactose mutarotase-like"/>
    <property type="match status" value="1"/>
</dbReference>
<dbReference type="GO" id="GO:0030246">
    <property type="term" value="F:carbohydrate binding"/>
    <property type="evidence" value="ECO:0007669"/>
    <property type="project" value="InterPro"/>
</dbReference>
<feature type="compositionally biased region" description="Basic and acidic residues" evidence="1">
    <location>
        <begin position="29"/>
        <end position="53"/>
    </location>
</feature>
<dbReference type="STRING" id="1190417.SAMN05660690_3676"/>
<evidence type="ECO:0000313" key="2">
    <source>
        <dbReference type="EMBL" id="SDD21839.1"/>
    </source>
</evidence>
<name>A0A1G6SYL8_9ACTN</name>
<dbReference type="RefSeq" id="WP_091367443.1">
    <property type="nucleotide sequence ID" value="NZ_FMZF01000006.1"/>
</dbReference>
<sequence>MTRPASEPAGLTWEVDLAHGARLTGLTDPRGRQWLADDDRPGRRPGGPDDRFTDGPLAGWDEMLPSIDPCLLDEGGRQVAVGDHGDLWCRPWSGDVTEHAVDGASLPFRLRRRVTGTPCGIRLDYELTVTGDRVVPLLWAAHPQFALRPGTRLVLPKQVSVLRVDGDDPESGSWAATVDPGRLVTPGGCGKWYVDPAGSPALHGAALVDPDGGWLRLTWDPGDLPYLGIWLDRGHLAAGDVLAIEPSSGFYDRLDRAAAAGNVWTVAPGRPRRWWVALDAGEDGEPWRT</sequence>
<keyword evidence="3" id="KW-1185">Reference proteome</keyword>
<evidence type="ECO:0008006" key="4">
    <source>
        <dbReference type="Google" id="ProtNLM"/>
    </source>
</evidence>
<gene>
    <name evidence="2" type="ORF">SAMN05660690_3676</name>
</gene>
<evidence type="ECO:0000256" key="1">
    <source>
        <dbReference type="SAM" id="MobiDB-lite"/>
    </source>
</evidence>
<dbReference type="GO" id="GO:0005975">
    <property type="term" value="P:carbohydrate metabolic process"/>
    <property type="evidence" value="ECO:0007669"/>
    <property type="project" value="InterPro"/>
</dbReference>
<dbReference type="Gene3D" id="2.70.98.10">
    <property type="match status" value="1"/>
</dbReference>
<dbReference type="AlphaFoldDB" id="A0A1G6SYL8"/>
<organism evidence="2 3">
    <name type="scientific">Geodermatophilus telluris</name>
    <dbReference type="NCBI Taxonomy" id="1190417"/>
    <lineage>
        <taxon>Bacteria</taxon>
        <taxon>Bacillati</taxon>
        <taxon>Actinomycetota</taxon>
        <taxon>Actinomycetes</taxon>
        <taxon>Geodermatophilales</taxon>
        <taxon>Geodermatophilaceae</taxon>
        <taxon>Geodermatophilus</taxon>
    </lineage>
</organism>
<reference evidence="3" key="1">
    <citation type="submission" date="2016-10" db="EMBL/GenBank/DDBJ databases">
        <authorList>
            <person name="Varghese N."/>
            <person name="Submissions S."/>
        </authorList>
    </citation>
    <scope>NUCLEOTIDE SEQUENCE [LARGE SCALE GENOMIC DNA]</scope>
    <source>
        <strain evidence="3">DSM 45421</strain>
    </source>
</reference>
<dbReference type="InterPro" id="IPR011013">
    <property type="entry name" value="Gal_mutarotase_sf_dom"/>
</dbReference>
<evidence type="ECO:0000313" key="3">
    <source>
        <dbReference type="Proteomes" id="UP000199416"/>
    </source>
</evidence>
<dbReference type="EMBL" id="FMZF01000006">
    <property type="protein sequence ID" value="SDD21839.1"/>
    <property type="molecule type" value="Genomic_DNA"/>
</dbReference>
<dbReference type="GO" id="GO:0003824">
    <property type="term" value="F:catalytic activity"/>
    <property type="evidence" value="ECO:0007669"/>
    <property type="project" value="InterPro"/>
</dbReference>
<feature type="region of interest" description="Disordered" evidence="1">
    <location>
        <begin position="28"/>
        <end position="58"/>
    </location>
</feature>
<dbReference type="InterPro" id="IPR014718">
    <property type="entry name" value="GH-type_carb-bd"/>
</dbReference>
<dbReference type="OrthoDB" id="2528227at2"/>
<accession>A0A1G6SYL8</accession>
<dbReference type="Proteomes" id="UP000199416">
    <property type="component" value="Unassembled WGS sequence"/>
</dbReference>
<proteinExistence type="predicted"/>